<evidence type="ECO:0000256" key="1">
    <source>
        <dbReference type="SAM" id="Phobius"/>
    </source>
</evidence>
<feature type="transmembrane region" description="Helical" evidence="1">
    <location>
        <begin position="62"/>
        <end position="84"/>
    </location>
</feature>
<keyword evidence="1" id="KW-0472">Membrane</keyword>
<accession>A0A0X2NKP8</accession>
<keyword evidence="3" id="KW-1185">Reference proteome</keyword>
<evidence type="ECO:0000313" key="3">
    <source>
        <dbReference type="Proteomes" id="UP000182498"/>
    </source>
</evidence>
<protein>
    <recommendedName>
        <fullName evidence="4">DUF1345 domain-containing protein</fullName>
    </recommendedName>
</protein>
<sequence>MVPDLYSGAMDAHSDRTSGALRSDLFRLNVASLAAAVVAVASALCWFRFLTPPEAEESLPGVTVPVICFLLVYWPVYVALYLTWSWRVYSSLDSAGLQSTAATVAVLVTIIIALTPGVRENTAVIILILVTVVASWAMMVHGFALDYMRATLTQAPDETPHLEFRSTREPTFSDFVTVAVMVSTMGVGSPAEVNTTAMWRRMRMNTVLAFFFNTVIVAMMVSLVFGGITGS</sequence>
<reference evidence="3" key="1">
    <citation type="submission" date="2015-11" db="EMBL/GenBank/DDBJ databases">
        <authorList>
            <person name="Dugat-Bony E."/>
        </authorList>
    </citation>
    <scope>NUCLEOTIDE SEQUENCE [LARGE SCALE GENOMIC DNA]</scope>
    <source>
        <strain evidence="3">Mu292</strain>
    </source>
</reference>
<dbReference type="AlphaFoldDB" id="A0A0X2NKP8"/>
<feature type="transmembrane region" description="Helical" evidence="1">
    <location>
        <begin position="207"/>
        <end position="228"/>
    </location>
</feature>
<keyword evidence="1" id="KW-1133">Transmembrane helix</keyword>
<evidence type="ECO:0000313" key="2">
    <source>
        <dbReference type="EMBL" id="CUU65320.1"/>
    </source>
</evidence>
<dbReference type="EMBL" id="FAUH01000003">
    <property type="protein sequence ID" value="CUU65320.1"/>
    <property type="molecule type" value="Genomic_DNA"/>
</dbReference>
<feature type="transmembrane region" description="Helical" evidence="1">
    <location>
        <begin position="96"/>
        <end position="118"/>
    </location>
</feature>
<dbReference type="Proteomes" id="UP000182498">
    <property type="component" value="Unassembled WGS sequence"/>
</dbReference>
<organism evidence="2 3">
    <name type="scientific">Corynebacterium variabile</name>
    <dbReference type="NCBI Taxonomy" id="1727"/>
    <lineage>
        <taxon>Bacteria</taxon>
        <taxon>Bacillati</taxon>
        <taxon>Actinomycetota</taxon>
        <taxon>Actinomycetes</taxon>
        <taxon>Mycobacteriales</taxon>
        <taxon>Corynebacteriaceae</taxon>
        <taxon>Corynebacterium</taxon>
    </lineage>
</organism>
<keyword evidence="1" id="KW-0812">Transmembrane</keyword>
<dbReference type="InterPro" id="IPR009781">
    <property type="entry name" value="DUF1345"/>
</dbReference>
<feature type="transmembrane region" description="Helical" evidence="1">
    <location>
        <begin position="26"/>
        <end position="50"/>
    </location>
</feature>
<name>A0A0X2NKP8_9CORY</name>
<gene>
    <name evidence="2" type="ORF">CVAR292_00638</name>
</gene>
<dbReference type="Pfam" id="PF07077">
    <property type="entry name" value="DUF1345"/>
    <property type="match status" value="1"/>
</dbReference>
<evidence type="ECO:0008006" key="4">
    <source>
        <dbReference type="Google" id="ProtNLM"/>
    </source>
</evidence>
<proteinExistence type="predicted"/>
<feature type="transmembrane region" description="Helical" evidence="1">
    <location>
        <begin position="124"/>
        <end position="145"/>
    </location>
</feature>